<dbReference type="InterPro" id="IPR052563">
    <property type="entry name" value="FliK"/>
</dbReference>
<dbReference type="Gene3D" id="3.30.750.140">
    <property type="match status" value="1"/>
</dbReference>
<accession>A0ABN0TTI9</accession>
<feature type="region of interest" description="Disordered" evidence="1">
    <location>
        <begin position="1"/>
        <end position="183"/>
    </location>
</feature>
<comment type="caution">
    <text evidence="3">The sequence shown here is derived from an EMBL/GenBank/DDBJ whole genome shotgun (WGS) entry which is preliminary data.</text>
</comment>
<feature type="domain" description="Flagellar hook-length control protein-like C-terminal" evidence="2">
    <location>
        <begin position="340"/>
        <end position="421"/>
    </location>
</feature>
<dbReference type="InterPro" id="IPR021136">
    <property type="entry name" value="Flagellar_hook_control-like_C"/>
</dbReference>
<evidence type="ECO:0000313" key="4">
    <source>
        <dbReference type="Proteomes" id="UP001501476"/>
    </source>
</evidence>
<organism evidence="3 4">
    <name type="scientific">Methylophaga marina</name>
    <dbReference type="NCBI Taxonomy" id="45495"/>
    <lineage>
        <taxon>Bacteria</taxon>
        <taxon>Pseudomonadati</taxon>
        <taxon>Pseudomonadota</taxon>
        <taxon>Gammaproteobacteria</taxon>
        <taxon>Thiotrichales</taxon>
        <taxon>Piscirickettsiaceae</taxon>
        <taxon>Methylophaga</taxon>
    </lineage>
</organism>
<feature type="compositionally biased region" description="Polar residues" evidence="1">
    <location>
        <begin position="454"/>
        <end position="466"/>
    </location>
</feature>
<dbReference type="Proteomes" id="UP001501476">
    <property type="component" value="Unassembled WGS sequence"/>
</dbReference>
<feature type="compositionally biased region" description="Polar residues" evidence="1">
    <location>
        <begin position="124"/>
        <end position="143"/>
    </location>
</feature>
<dbReference type="InterPro" id="IPR038610">
    <property type="entry name" value="FliK-like_C_sf"/>
</dbReference>
<keyword evidence="3" id="KW-0966">Cell projection</keyword>
<feature type="compositionally biased region" description="Polar residues" evidence="1">
    <location>
        <begin position="1"/>
        <end position="14"/>
    </location>
</feature>
<dbReference type="PANTHER" id="PTHR37533:SF2">
    <property type="entry name" value="FLAGELLAR HOOK-LENGTH CONTROL PROTEIN"/>
    <property type="match status" value="1"/>
</dbReference>
<keyword evidence="3" id="KW-0969">Cilium</keyword>
<dbReference type="EMBL" id="BAAADG010000006">
    <property type="protein sequence ID" value="GAA0229144.1"/>
    <property type="molecule type" value="Genomic_DNA"/>
</dbReference>
<feature type="compositionally biased region" description="Polar residues" evidence="1">
    <location>
        <begin position="158"/>
        <end position="178"/>
    </location>
</feature>
<name>A0ABN0TTI9_9GAMM</name>
<dbReference type="CDD" id="cd17470">
    <property type="entry name" value="T3SS_Flik_C"/>
    <property type="match status" value="1"/>
</dbReference>
<feature type="region of interest" description="Disordered" evidence="1">
    <location>
        <begin position="411"/>
        <end position="466"/>
    </location>
</feature>
<reference evidence="3 4" key="1">
    <citation type="journal article" date="2019" name="Int. J. Syst. Evol. Microbiol.">
        <title>The Global Catalogue of Microorganisms (GCM) 10K type strain sequencing project: providing services to taxonomists for standard genome sequencing and annotation.</title>
        <authorList>
            <consortium name="The Broad Institute Genomics Platform"/>
            <consortium name="The Broad Institute Genome Sequencing Center for Infectious Disease"/>
            <person name="Wu L."/>
            <person name="Ma J."/>
        </authorList>
    </citation>
    <scope>NUCLEOTIDE SEQUENCE [LARGE SCALE GENOMIC DNA]</scope>
    <source>
        <strain evidence="3 4">JCM 6886</strain>
    </source>
</reference>
<dbReference type="PANTHER" id="PTHR37533">
    <property type="entry name" value="FLAGELLAR HOOK-LENGTH CONTROL PROTEIN"/>
    <property type="match status" value="1"/>
</dbReference>
<keyword evidence="4" id="KW-1185">Reference proteome</keyword>
<keyword evidence="3" id="KW-0282">Flagellum</keyword>
<protein>
    <submittedName>
        <fullName evidence="3">Flagellar hook-length control protein FliK</fullName>
    </submittedName>
</protein>
<sequence length="466" mass="50135">MPQSVSIQTDNVVNTKPAKAREISKDNTFSETLDKHINTAEHKPAESTKAPSKSSEASENKLNEQSDSDDKVTAEAEGQTEKTDADDGNKLPSDDQDSESDNAESNVVSSDTQTNVSVEPEQKNVVSVSASETKVVNSDNKVSTAGVAEKSVGKQAVAESTTPNAAASTQTKSTNEASESYVINKKQPDASLVTVTDTEKAVIKQTQHAAEGDKVPNFAKALQSMNEADGKTSEIRADIMDAINRQRQKVDGEQNMTVRNMIAAQTENKDRTEIDLSGIRADKTLQERLFGASPTTNTSTASSVASTSGSSPSASASAVVSLPVQPNIQSSAWSQVMNSRVVWMAKEGIQQAEMKMNPANLGPVEVKLHVQNEQASVTFLAQHSTTRDALEQALPKLRESFAENGMQLTHAEVGQQQQQQQRDEQPQQMQNSQNFTQANRQSDDIMSEADETAGSVTQDSGLSLYV</sequence>
<feature type="compositionally biased region" description="Basic and acidic residues" evidence="1">
    <location>
        <begin position="32"/>
        <end position="46"/>
    </location>
</feature>
<feature type="compositionally biased region" description="Polar residues" evidence="1">
    <location>
        <begin position="431"/>
        <end position="440"/>
    </location>
</feature>
<gene>
    <name evidence="3" type="ORF">GCM10008964_20720</name>
</gene>
<feature type="compositionally biased region" description="Low complexity" evidence="1">
    <location>
        <begin position="415"/>
        <end position="430"/>
    </location>
</feature>
<feature type="compositionally biased region" description="Basic and acidic residues" evidence="1">
    <location>
        <begin position="56"/>
        <end position="93"/>
    </location>
</feature>
<evidence type="ECO:0000259" key="2">
    <source>
        <dbReference type="Pfam" id="PF02120"/>
    </source>
</evidence>
<proteinExistence type="predicted"/>
<dbReference type="Pfam" id="PF02120">
    <property type="entry name" value="Flg_hook"/>
    <property type="match status" value="1"/>
</dbReference>
<feature type="region of interest" description="Disordered" evidence="1">
    <location>
        <begin position="287"/>
        <end position="315"/>
    </location>
</feature>
<evidence type="ECO:0000313" key="3">
    <source>
        <dbReference type="EMBL" id="GAA0229144.1"/>
    </source>
</evidence>
<evidence type="ECO:0000256" key="1">
    <source>
        <dbReference type="SAM" id="MobiDB-lite"/>
    </source>
</evidence>
<dbReference type="RefSeq" id="WP_286305577.1">
    <property type="nucleotide sequence ID" value="NZ_AP027741.1"/>
</dbReference>
<feature type="compositionally biased region" description="Polar residues" evidence="1">
    <location>
        <begin position="103"/>
        <end position="117"/>
    </location>
</feature>
<feature type="compositionally biased region" description="Low complexity" evidence="1">
    <location>
        <begin position="291"/>
        <end position="315"/>
    </location>
</feature>